<dbReference type="Pfam" id="PF00069">
    <property type="entry name" value="Pkinase"/>
    <property type="match status" value="1"/>
</dbReference>
<evidence type="ECO:0000313" key="23">
    <source>
        <dbReference type="EMBL" id="EPT05187.1"/>
    </source>
</evidence>
<dbReference type="SUPFAM" id="SSF49562">
    <property type="entry name" value="C2 domain (Calcium/lipid-binding domain, CaLB)"/>
    <property type="match status" value="1"/>
</dbReference>
<dbReference type="FunCoup" id="S8EJ91">
    <property type="interactions" value="189"/>
</dbReference>
<feature type="domain" description="AGC-kinase C-terminal" evidence="21">
    <location>
        <begin position="1047"/>
        <end position="1114"/>
    </location>
</feature>
<evidence type="ECO:0000256" key="13">
    <source>
        <dbReference type="ARBA" id="ARBA00047272"/>
    </source>
</evidence>
<dbReference type="CDD" id="cd08689">
    <property type="entry name" value="C2_fungal_Pkc1p"/>
    <property type="match status" value="1"/>
</dbReference>
<dbReference type="HOGENOM" id="CLU_000288_54_0_1"/>
<dbReference type="SMART" id="SM00109">
    <property type="entry name" value="C1"/>
    <property type="match status" value="2"/>
</dbReference>
<evidence type="ECO:0000256" key="14">
    <source>
        <dbReference type="ARBA" id="ARBA00047470"/>
    </source>
</evidence>
<keyword evidence="7" id="KW-0677">Repeat</keyword>
<dbReference type="GO" id="GO:0008270">
    <property type="term" value="F:zinc ion binding"/>
    <property type="evidence" value="ECO:0007669"/>
    <property type="project" value="UniProtKB-KW"/>
</dbReference>
<dbReference type="PROSITE" id="PS00479">
    <property type="entry name" value="ZF_DAG_PE_1"/>
    <property type="match status" value="1"/>
</dbReference>
<dbReference type="CDD" id="cd11620">
    <property type="entry name" value="HR1_PKC-like_2_fungi"/>
    <property type="match status" value="1"/>
</dbReference>
<evidence type="ECO:0000256" key="11">
    <source>
        <dbReference type="ARBA" id="ARBA00022833"/>
    </source>
</evidence>
<dbReference type="SMART" id="SM00133">
    <property type="entry name" value="S_TK_X"/>
    <property type="match status" value="1"/>
</dbReference>
<dbReference type="Gene3D" id="3.30.60.20">
    <property type="match status" value="2"/>
</dbReference>
<dbReference type="GO" id="GO:0004697">
    <property type="term" value="F:diacylglycerol-dependent serine/threonine kinase activity"/>
    <property type="evidence" value="ECO:0007669"/>
    <property type="project" value="UniProtKB-EC"/>
</dbReference>
<dbReference type="InterPro" id="IPR017441">
    <property type="entry name" value="Protein_kinase_ATP_BS"/>
</dbReference>
<evidence type="ECO:0000256" key="17">
    <source>
        <dbReference type="SAM" id="MobiDB-lite"/>
    </source>
</evidence>
<evidence type="ECO:0000259" key="21">
    <source>
        <dbReference type="PROSITE" id="PS51285"/>
    </source>
</evidence>
<name>S8EJ91_FOMSC</name>
<feature type="domain" description="C2" evidence="18">
    <location>
        <begin position="253"/>
        <end position="369"/>
    </location>
</feature>
<dbReference type="InterPro" id="IPR046349">
    <property type="entry name" value="C1-like_sf"/>
</dbReference>
<dbReference type="Gene3D" id="1.10.510.10">
    <property type="entry name" value="Transferase(Phosphotransferase) domain 1"/>
    <property type="match status" value="1"/>
</dbReference>
<dbReference type="Pfam" id="PF00130">
    <property type="entry name" value="C1_1"/>
    <property type="match status" value="2"/>
</dbReference>
<feature type="region of interest" description="Disordered" evidence="17">
    <location>
        <begin position="751"/>
        <end position="778"/>
    </location>
</feature>
<dbReference type="Pfam" id="PF00433">
    <property type="entry name" value="Pkinase_C"/>
    <property type="match status" value="1"/>
</dbReference>
<dbReference type="SUPFAM" id="SSF46585">
    <property type="entry name" value="HR1 repeat"/>
    <property type="match status" value="1"/>
</dbReference>
<keyword evidence="5" id="KW-0808">Transferase</keyword>
<dbReference type="OrthoDB" id="63267at2759"/>
<dbReference type="CDD" id="cd20822">
    <property type="entry name" value="C1_ScPKC1-like_rpt1"/>
    <property type="match status" value="1"/>
</dbReference>
<comment type="catalytic activity">
    <reaction evidence="13">
        <text>L-threonyl-[protein] + ATP = O-phospho-L-threonyl-[protein] + ADP + H(+)</text>
        <dbReference type="Rhea" id="RHEA:46608"/>
        <dbReference type="Rhea" id="RHEA-COMP:11060"/>
        <dbReference type="Rhea" id="RHEA-COMP:11605"/>
        <dbReference type="ChEBI" id="CHEBI:15378"/>
        <dbReference type="ChEBI" id="CHEBI:30013"/>
        <dbReference type="ChEBI" id="CHEBI:30616"/>
        <dbReference type="ChEBI" id="CHEBI:61977"/>
        <dbReference type="ChEBI" id="CHEBI:456216"/>
        <dbReference type="EC" id="2.7.11.13"/>
    </reaction>
</comment>
<dbReference type="InterPro" id="IPR017892">
    <property type="entry name" value="Pkinase_C"/>
</dbReference>
<dbReference type="PROSITE" id="PS50011">
    <property type="entry name" value="PROTEIN_KINASE_DOM"/>
    <property type="match status" value="1"/>
</dbReference>
<dbReference type="CDD" id="cd20823">
    <property type="entry name" value="C1_ScPKC1-like_rpt2"/>
    <property type="match status" value="1"/>
</dbReference>
<proteinExistence type="inferred from homology"/>
<evidence type="ECO:0000256" key="7">
    <source>
        <dbReference type="ARBA" id="ARBA00022737"/>
    </source>
</evidence>
<evidence type="ECO:0000256" key="16">
    <source>
        <dbReference type="PROSITE-ProRule" id="PRU10141"/>
    </source>
</evidence>
<dbReference type="PROSITE" id="PS00108">
    <property type="entry name" value="PROTEIN_KINASE_ST"/>
    <property type="match status" value="1"/>
</dbReference>
<dbReference type="InterPro" id="IPR000008">
    <property type="entry name" value="C2_dom"/>
</dbReference>
<keyword evidence="8 16" id="KW-0547">Nucleotide-binding</keyword>
<feature type="region of interest" description="Disordered" evidence="17">
    <location>
        <begin position="617"/>
        <end position="644"/>
    </location>
</feature>
<dbReference type="PROSITE" id="PS50004">
    <property type="entry name" value="C2"/>
    <property type="match status" value="1"/>
</dbReference>
<feature type="compositionally biased region" description="Gly residues" evidence="17">
    <location>
        <begin position="95"/>
        <end position="110"/>
    </location>
</feature>
<keyword evidence="6" id="KW-0479">Metal-binding</keyword>
<evidence type="ECO:0000256" key="3">
    <source>
        <dbReference type="ARBA" id="ARBA00022527"/>
    </source>
</evidence>
<evidence type="ECO:0000256" key="2">
    <source>
        <dbReference type="ARBA" id="ARBA00012429"/>
    </source>
</evidence>
<feature type="domain" description="REM-1" evidence="22">
    <location>
        <begin position="161"/>
        <end position="238"/>
    </location>
</feature>
<evidence type="ECO:0000259" key="22">
    <source>
        <dbReference type="PROSITE" id="PS51860"/>
    </source>
</evidence>
<evidence type="ECO:0000256" key="10">
    <source>
        <dbReference type="ARBA" id="ARBA00022777"/>
    </source>
</evidence>
<dbReference type="Proteomes" id="UP000015241">
    <property type="component" value="Unassembled WGS sequence"/>
</dbReference>
<dbReference type="EC" id="2.7.11.13" evidence="2"/>
<keyword evidence="10" id="KW-0418">Kinase</keyword>
<dbReference type="GO" id="GO:0007165">
    <property type="term" value="P:signal transduction"/>
    <property type="evidence" value="ECO:0007669"/>
    <property type="project" value="InterPro"/>
</dbReference>
<dbReference type="STRING" id="743788.S8EJ91"/>
<comment type="similarity">
    <text evidence="1">Belongs to the protein kinase superfamily. AGC Ser/Thr protein kinase family. PKC subfamily.</text>
</comment>
<dbReference type="GO" id="GO:0009272">
    <property type="term" value="P:fungal-type cell wall biogenesis"/>
    <property type="evidence" value="ECO:0007669"/>
    <property type="project" value="InterPro"/>
</dbReference>
<evidence type="ECO:0000256" key="5">
    <source>
        <dbReference type="ARBA" id="ARBA00022679"/>
    </source>
</evidence>
<dbReference type="EMBL" id="KE504124">
    <property type="protein sequence ID" value="EPT05187.1"/>
    <property type="molecule type" value="Genomic_DNA"/>
</dbReference>
<dbReference type="InterPro" id="IPR011009">
    <property type="entry name" value="Kinase-like_dom_sf"/>
</dbReference>
<reference evidence="23 24" key="1">
    <citation type="journal article" date="2012" name="Science">
        <title>The Paleozoic origin of enzymatic lignin decomposition reconstructed from 31 fungal genomes.</title>
        <authorList>
            <person name="Floudas D."/>
            <person name="Binder M."/>
            <person name="Riley R."/>
            <person name="Barry K."/>
            <person name="Blanchette R.A."/>
            <person name="Henrissat B."/>
            <person name="Martinez A.T."/>
            <person name="Otillar R."/>
            <person name="Spatafora J.W."/>
            <person name="Yadav J.S."/>
            <person name="Aerts A."/>
            <person name="Benoit I."/>
            <person name="Boyd A."/>
            <person name="Carlson A."/>
            <person name="Copeland A."/>
            <person name="Coutinho P.M."/>
            <person name="de Vries R.P."/>
            <person name="Ferreira P."/>
            <person name="Findley K."/>
            <person name="Foster B."/>
            <person name="Gaskell J."/>
            <person name="Glotzer D."/>
            <person name="Gorecki P."/>
            <person name="Heitman J."/>
            <person name="Hesse C."/>
            <person name="Hori C."/>
            <person name="Igarashi K."/>
            <person name="Jurgens J.A."/>
            <person name="Kallen N."/>
            <person name="Kersten P."/>
            <person name="Kohler A."/>
            <person name="Kuees U."/>
            <person name="Kumar T.K.A."/>
            <person name="Kuo A."/>
            <person name="LaButti K."/>
            <person name="Larrondo L.F."/>
            <person name="Lindquist E."/>
            <person name="Ling A."/>
            <person name="Lombard V."/>
            <person name="Lucas S."/>
            <person name="Lundell T."/>
            <person name="Martin R."/>
            <person name="McLaughlin D.J."/>
            <person name="Morgenstern I."/>
            <person name="Morin E."/>
            <person name="Murat C."/>
            <person name="Nagy L.G."/>
            <person name="Nolan M."/>
            <person name="Ohm R.A."/>
            <person name="Patyshakuliyeva A."/>
            <person name="Rokas A."/>
            <person name="Ruiz-Duenas F.J."/>
            <person name="Sabat G."/>
            <person name="Salamov A."/>
            <person name="Samejima M."/>
            <person name="Schmutz J."/>
            <person name="Slot J.C."/>
            <person name="St John F."/>
            <person name="Stenlid J."/>
            <person name="Sun H."/>
            <person name="Sun S."/>
            <person name="Syed K."/>
            <person name="Tsang A."/>
            <person name="Wiebenga A."/>
            <person name="Young D."/>
            <person name="Pisabarro A."/>
            <person name="Eastwood D.C."/>
            <person name="Martin F."/>
            <person name="Cullen D."/>
            <person name="Grigoriev I.V."/>
            <person name="Hibbett D.S."/>
        </authorList>
    </citation>
    <scope>NUCLEOTIDE SEQUENCE</scope>
    <source>
        <strain evidence="24">FP-58527</strain>
    </source>
</reference>
<dbReference type="GO" id="GO:0005524">
    <property type="term" value="F:ATP binding"/>
    <property type="evidence" value="ECO:0007669"/>
    <property type="project" value="UniProtKB-UniRule"/>
</dbReference>
<keyword evidence="11" id="KW-0862">Zinc</keyword>
<dbReference type="InterPro" id="IPR036274">
    <property type="entry name" value="HR1_rpt_sf"/>
</dbReference>
<feature type="compositionally biased region" description="Low complexity" evidence="17">
    <location>
        <begin position="761"/>
        <end position="775"/>
    </location>
</feature>
<keyword evidence="12 16" id="KW-0067">ATP-binding</keyword>
<evidence type="ECO:0000256" key="9">
    <source>
        <dbReference type="ARBA" id="ARBA00022771"/>
    </source>
</evidence>
<keyword evidence="4" id="KW-0597">Phosphoprotein</keyword>
<protein>
    <recommendedName>
        <fullName evidence="2">protein kinase C</fullName>
        <ecNumber evidence="2">2.7.11.13</ecNumber>
    </recommendedName>
</protein>
<dbReference type="InterPro" id="IPR037312">
    <property type="entry name" value="PKC-like_HR1"/>
</dbReference>
<dbReference type="FunFam" id="3.30.60.20:FF:000034">
    <property type="entry name" value="Protein kinase C"/>
    <property type="match status" value="1"/>
</dbReference>
<dbReference type="PROSITE" id="PS50081">
    <property type="entry name" value="ZF_DAG_PE_2"/>
    <property type="match status" value="2"/>
</dbReference>
<gene>
    <name evidence="23" type="ORF">FOMPIDRAFT_1112130</name>
</gene>
<keyword evidence="3" id="KW-0723">Serine/threonine-protein kinase</keyword>
<dbReference type="FunFam" id="1.10.510.10:FF:000101">
    <property type="entry name" value="Protein kinase C"/>
    <property type="match status" value="1"/>
</dbReference>
<dbReference type="PANTHER" id="PTHR24351">
    <property type="entry name" value="RIBOSOMAL PROTEIN S6 KINASE"/>
    <property type="match status" value="1"/>
</dbReference>
<dbReference type="SMART" id="SM00742">
    <property type="entry name" value="Hr1"/>
    <property type="match status" value="2"/>
</dbReference>
<feature type="binding site" evidence="16">
    <location>
        <position position="816"/>
    </location>
    <ligand>
        <name>ATP</name>
        <dbReference type="ChEBI" id="CHEBI:30616"/>
    </ligand>
</feature>
<feature type="domain" description="Phorbol-ester/DAG-type" evidence="20">
    <location>
        <begin position="546"/>
        <end position="596"/>
    </location>
</feature>
<dbReference type="Pfam" id="PF02185">
    <property type="entry name" value="HR1"/>
    <property type="match status" value="2"/>
</dbReference>
<sequence>MRLYLVSPSSHLVKAHELDQKIQDVYRRIQTERKMLEATQRVRQATTNPDVLRSTDAKMREAERSLSYFEDLLRQLQSRKMAQAQQDDQSRSGSPGPGGTGYGQRGGRSSGGTSQAQAPLPDSSRRGAHSPQSPESRATGLGDDTSGPPKPKTYTKLDLIKADTPHTTAKISRMLHELEFKLQVEIQLKKGIDKMAKLFQADGDRRSKQDAEAKKIESERKIALLQTALKRYKTLHILDDAEEEDDIVATGSGPGGDDERKDLRSKNLSGKLYITLKGARELEHAPRYRSAKQSETFVSFKVEGQETARSHPTKTDRWMEEFEIVIDKANEVEITVYEKSTNDQYPIPTGLLWIKISDLVDAQRKQKVMLESGQGGWVTAGAMNGDGAHGAPAPGYPGGMDAPVGYDGHVVPPSSSMPSMGGQPEGIDAWFAVEPAGALALHLNFVKENLRKRPLDAPGGLARQAAVRKRKDEVHEMNGHKFIQRQFYQIILCAFCNEFLLNAVGYQCEDCRYTCHKKCYEKVVTKCISKSNNGDDDAEKINHRIPHRFEPITNIGANWCCHCGYMLPLGRKNARRCTECGITCHANCAHLVPDFCGMSMETANQLLRQWRIINQSRGGRTTTQSRQSNFHQQPSPRIQLSQPEAAESLTTDLERMKMAEPPLPQKDTQYARPQTQTPPPEAVAQQAAQVLYAGQQQQMTPGGHSPLRPAFPTEPVSQRPAPAAYEQQEAYGYQAAPPQPVATPAQAGAYVRPPERQSSLAQAQQMQQQPVQKPPAARKRKVGLDDFNFLAVLGKGNFGKVMLAEEKKTSSLYAIKVLKKEFIIDNDEVESTRSEKRVFLAAAKERHPFLLGLHSCFQTETRVYFVMEYVSGGDLMLHIQRKQFSLRQAKFYASEVLLALEYFHANGIIYRDLKLDNILLTLDGHVKVADYGLCKEEMWFGQTTSTFCGTPEFMAPEILLEQRYGRAVDWWAFGVLMYEMLLGQSPFRGDDEDEIFDAILEDEPLYPITMPRDAVSVLQKLLTRDPARRLGSGKPDAEEIKRHPFFKDVSFDDVMNKRIPPPYFPTINGTADTSNFDEEFTREQPTLTPVHTQLSSRDQAEFNGFSWVASWADI</sequence>
<evidence type="ECO:0000313" key="24">
    <source>
        <dbReference type="Proteomes" id="UP000015241"/>
    </source>
</evidence>
<feature type="compositionally biased region" description="Polar residues" evidence="17">
    <location>
        <begin position="78"/>
        <end position="87"/>
    </location>
</feature>
<evidence type="ECO:0000259" key="19">
    <source>
        <dbReference type="PROSITE" id="PS50011"/>
    </source>
</evidence>
<keyword evidence="9" id="KW-0863">Zinc-finger</keyword>
<dbReference type="PROSITE" id="PS00107">
    <property type="entry name" value="PROTEIN_KINASE_ATP"/>
    <property type="match status" value="1"/>
</dbReference>
<evidence type="ECO:0000259" key="18">
    <source>
        <dbReference type="PROSITE" id="PS50004"/>
    </source>
</evidence>
<keyword evidence="15" id="KW-0175">Coiled coil</keyword>
<evidence type="ECO:0000256" key="6">
    <source>
        <dbReference type="ARBA" id="ARBA00022723"/>
    </source>
</evidence>
<evidence type="ECO:0000256" key="12">
    <source>
        <dbReference type="ARBA" id="ARBA00022840"/>
    </source>
</evidence>
<comment type="catalytic activity">
    <reaction evidence="14">
        <text>L-seryl-[protein] + ATP = O-phospho-L-seryl-[protein] + ADP + H(+)</text>
        <dbReference type="Rhea" id="RHEA:17989"/>
        <dbReference type="Rhea" id="RHEA-COMP:9863"/>
        <dbReference type="Rhea" id="RHEA-COMP:11604"/>
        <dbReference type="ChEBI" id="CHEBI:15378"/>
        <dbReference type="ChEBI" id="CHEBI:29999"/>
        <dbReference type="ChEBI" id="CHEBI:30616"/>
        <dbReference type="ChEBI" id="CHEBI:83421"/>
        <dbReference type="ChEBI" id="CHEBI:456216"/>
        <dbReference type="EC" id="2.7.11.13"/>
    </reaction>
</comment>
<dbReference type="eggNOG" id="KOG0694">
    <property type="taxonomic scope" value="Eukaryota"/>
</dbReference>
<dbReference type="SMART" id="SM00239">
    <property type="entry name" value="C2"/>
    <property type="match status" value="1"/>
</dbReference>
<evidence type="ECO:0000256" key="1">
    <source>
        <dbReference type="ARBA" id="ARBA00005490"/>
    </source>
</evidence>
<dbReference type="PROSITE" id="PS51860">
    <property type="entry name" value="REM_1"/>
    <property type="match status" value="1"/>
</dbReference>
<dbReference type="InterPro" id="IPR002219">
    <property type="entry name" value="PKC_DAG/PE"/>
</dbReference>
<feature type="region of interest" description="Disordered" evidence="17">
    <location>
        <begin position="78"/>
        <end position="157"/>
    </location>
</feature>
<dbReference type="SUPFAM" id="SSF57889">
    <property type="entry name" value="Cysteine-rich domain"/>
    <property type="match status" value="2"/>
</dbReference>
<dbReference type="PROSITE" id="PS51285">
    <property type="entry name" value="AGC_KINASE_CTER"/>
    <property type="match status" value="1"/>
</dbReference>
<dbReference type="FunFam" id="3.30.60.20:FF:000014">
    <property type="entry name" value="Protein kinase C"/>
    <property type="match status" value="1"/>
</dbReference>
<dbReference type="CDD" id="cd05570">
    <property type="entry name" value="STKc_PKC"/>
    <property type="match status" value="1"/>
</dbReference>
<evidence type="ECO:0000256" key="4">
    <source>
        <dbReference type="ARBA" id="ARBA00022553"/>
    </source>
</evidence>
<accession>S8EJ91</accession>
<dbReference type="Gene3D" id="3.30.200.20">
    <property type="entry name" value="Phosphorylase Kinase, domain 1"/>
    <property type="match status" value="1"/>
</dbReference>
<feature type="domain" description="Protein kinase" evidence="19">
    <location>
        <begin position="787"/>
        <end position="1046"/>
    </location>
</feature>
<dbReference type="SMART" id="SM00220">
    <property type="entry name" value="S_TKc"/>
    <property type="match status" value="1"/>
</dbReference>
<dbReference type="InterPro" id="IPR011072">
    <property type="entry name" value="HR1_rho-bd"/>
</dbReference>
<keyword evidence="24" id="KW-1185">Reference proteome</keyword>
<feature type="compositionally biased region" description="Polar residues" evidence="17">
    <location>
        <begin position="617"/>
        <end position="642"/>
    </location>
</feature>
<feature type="domain" description="Phorbol-ester/DAG-type" evidence="20">
    <location>
        <begin position="479"/>
        <end position="527"/>
    </location>
</feature>
<dbReference type="InterPro" id="IPR035892">
    <property type="entry name" value="C2_domain_sf"/>
</dbReference>
<dbReference type="Gene3D" id="2.60.40.150">
    <property type="entry name" value="C2 domain"/>
    <property type="match status" value="1"/>
</dbReference>
<dbReference type="SUPFAM" id="SSF56112">
    <property type="entry name" value="Protein kinase-like (PK-like)"/>
    <property type="match status" value="1"/>
</dbReference>
<dbReference type="GO" id="GO:0106310">
    <property type="term" value="F:protein serine kinase activity"/>
    <property type="evidence" value="ECO:0007669"/>
    <property type="project" value="RHEA"/>
</dbReference>
<evidence type="ECO:0000256" key="15">
    <source>
        <dbReference type="PROSITE-ProRule" id="PRU01207"/>
    </source>
</evidence>
<dbReference type="InterPro" id="IPR008271">
    <property type="entry name" value="Ser/Thr_kinase_AS"/>
</dbReference>
<dbReference type="InterPro" id="IPR037778">
    <property type="entry name" value="C2_fungal_PKC"/>
</dbReference>
<dbReference type="InParanoid" id="S8EJ91"/>
<dbReference type="AlphaFoldDB" id="S8EJ91"/>
<dbReference type="Gene3D" id="1.10.287.160">
    <property type="entry name" value="HR1 repeat"/>
    <property type="match status" value="1"/>
</dbReference>
<dbReference type="InterPro" id="IPR000961">
    <property type="entry name" value="AGC-kinase_C"/>
</dbReference>
<evidence type="ECO:0000256" key="8">
    <source>
        <dbReference type="ARBA" id="ARBA00022741"/>
    </source>
</evidence>
<dbReference type="FunFam" id="3.30.200.20:FF:000103">
    <property type="entry name" value="Protein kinase C"/>
    <property type="match status" value="1"/>
</dbReference>
<evidence type="ECO:0000259" key="20">
    <source>
        <dbReference type="PROSITE" id="PS50081"/>
    </source>
</evidence>
<organism evidence="23 24">
    <name type="scientific">Fomitopsis schrenkii</name>
    <name type="common">Brown rot fungus</name>
    <dbReference type="NCBI Taxonomy" id="2126942"/>
    <lineage>
        <taxon>Eukaryota</taxon>
        <taxon>Fungi</taxon>
        <taxon>Dikarya</taxon>
        <taxon>Basidiomycota</taxon>
        <taxon>Agaricomycotina</taxon>
        <taxon>Agaricomycetes</taxon>
        <taxon>Polyporales</taxon>
        <taxon>Fomitopsis</taxon>
    </lineage>
</organism>
<dbReference type="InterPro" id="IPR000719">
    <property type="entry name" value="Prot_kinase_dom"/>
</dbReference>